<evidence type="ECO:0000313" key="3">
    <source>
        <dbReference type="Proteomes" id="UP001597546"/>
    </source>
</evidence>
<gene>
    <name evidence="2" type="ORF">ACFSSE_04055</name>
</gene>
<dbReference type="EMBL" id="JBHULV010000008">
    <property type="protein sequence ID" value="MFD2730868.1"/>
    <property type="molecule type" value="Genomic_DNA"/>
</dbReference>
<comment type="caution">
    <text evidence="2">The sequence shown here is derived from an EMBL/GenBank/DDBJ whole genome shotgun (WGS) entry which is preliminary data.</text>
</comment>
<keyword evidence="3" id="KW-1185">Reference proteome</keyword>
<protein>
    <recommendedName>
        <fullName evidence="4">Outer membrane lipoprotein-sorting protein</fullName>
    </recommendedName>
</protein>
<reference evidence="3" key="1">
    <citation type="journal article" date="2019" name="Int. J. Syst. Evol. Microbiol.">
        <title>The Global Catalogue of Microorganisms (GCM) 10K type strain sequencing project: providing services to taxonomists for standard genome sequencing and annotation.</title>
        <authorList>
            <consortium name="The Broad Institute Genomics Platform"/>
            <consortium name="The Broad Institute Genome Sequencing Center for Infectious Disease"/>
            <person name="Wu L."/>
            <person name="Ma J."/>
        </authorList>
    </citation>
    <scope>NUCLEOTIDE SEQUENCE [LARGE SCALE GENOMIC DNA]</scope>
    <source>
        <strain evidence="3">KCTC 42456</strain>
    </source>
</reference>
<accession>A0ABW5TQ34</accession>
<feature type="chain" id="PRO_5047423630" description="Outer membrane lipoprotein-sorting protein" evidence="1">
    <location>
        <begin position="21"/>
        <end position="245"/>
    </location>
</feature>
<feature type="signal peptide" evidence="1">
    <location>
        <begin position="1"/>
        <end position="20"/>
    </location>
</feature>
<sequence length="245" mass="28248">MKKLLFLCAFLFSFISLVNAQSKAEIFEKVWKAVGGKSTFEKSRYLEFDFAAERNGKSNQPRKHFWDRYTGDYRLEMPQSDGKKMVVLFNTNTQKGKAYENGILVPDSLNNQLVKRAYASFINDTYWLITPVKLEDPGVNTNLEADELINGINCHTIHLNFDKVGLTPGDQYWLYVNDKTGEVVRWKFLLQKQQNTSVFDWTPYQDLGNGLKLSTRKTNLANQSSIYFPVARVLDTLDKNTFTKP</sequence>
<name>A0ABW5TQ34_9SPHI</name>
<keyword evidence="1" id="KW-0732">Signal</keyword>
<proteinExistence type="predicted"/>
<evidence type="ECO:0000313" key="2">
    <source>
        <dbReference type="EMBL" id="MFD2730868.1"/>
    </source>
</evidence>
<dbReference type="RefSeq" id="WP_379041296.1">
    <property type="nucleotide sequence ID" value="NZ_JBHSKW010000009.1"/>
</dbReference>
<evidence type="ECO:0000256" key="1">
    <source>
        <dbReference type="SAM" id="SignalP"/>
    </source>
</evidence>
<evidence type="ECO:0008006" key="4">
    <source>
        <dbReference type="Google" id="ProtNLM"/>
    </source>
</evidence>
<dbReference type="Proteomes" id="UP001597546">
    <property type="component" value="Unassembled WGS sequence"/>
</dbReference>
<organism evidence="2 3">
    <name type="scientific">Pedobacter alpinus</name>
    <dbReference type="NCBI Taxonomy" id="1590643"/>
    <lineage>
        <taxon>Bacteria</taxon>
        <taxon>Pseudomonadati</taxon>
        <taxon>Bacteroidota</taxon>
        <taxon>Sphingobacteriia</taxon>
        <taxon>Sphingobacteriales</taxon>
        <taxon>Sphingobacteriaceae</taxon>
        <taxon>Pedobacter</taxon>
    </lineage>
</organism>